<organism evidence="2 3">
    <name type="scientific">Cylindrobasidium torrendii FP15055 ss-10</name>
    <dbReference type="NCBI Taxonomy" id="1314674"/>
    <lineage>
        <taxon>Eukaryota</taxon>
        <taxon>Fungi</taxon>
        <taxon>Dikarya</taxon>
        <taxon>Basidiomycota</taxon>
        <taxon>Agaricomycotina</taxon>
        <taxon>Agaricomycetes</taxon>
        <taxon>Agaricomycetidae</taxon>
        <taxon>Agaricales</taxon>
        <taxon>Marasmiineae</taxon>
        <taxon>Physalacriaceae</taxon>
        <taxon>Cylindrobasidium</taxon>
    </lineage>
</organism>
<protein>
    <recommendedName>
        <fullName evidence="1">Ubiquitin-like domain-containing protein</fullName>
    </recommendedName>
</protein>
<dbReference type="PROSITE" id="PS50053">
    <property type="entry name" value="UBIQUITIN_2"/>
    <property type="match status" value="1"/>
</dbReference>
<keyword evidence="3" id="KW-1185">Reference proteome</keyword>
<evidence type="ECO:0000259" key="1">
    <source>
        <dbReference type="PROSITE" id="PS50053"/>
    </source>
</evidence>
<evidence type="ECO:0000313" key="2">
    <source>
        <dbReference type="EMBL" id="KIY61540.1"/>
    </source>
</evidence>
<dbReference type="Proteomes" id="UP000054007">
    <property type="component" value="Unassembled WGS sequence"/>
</dbReference>
<feature type="non-terminal residue" evidence="2">
    <location>
        <position position="1"/>
    </location>
</feature>
<reference evidence="2 3" key="1">
    <citation type="journal article" date="2015" name="Fungal Genet. Biol.">
        <title>Evolution of novel wood decay mechanisms in Agaricales revealed by the genome sequences of Fistulina hepatica and Cylindrobasidium torrendii.</title>
        <authorList>
            <person name="Floudas D."/>
            <person name="Held B.W."/>
            <person name="Riley R."/>
            <person name="Nagy L.G."/>
            <person name="Koehler G."/>
            <person name="Ransdell A.S."/>
            <person name="Younus H."/>
            <person name="Chow J."/>
            <person name="Chiniquy J."/>
            <person name="Lipzen A."/>
            <person name="Tritt A."/>
            <person name="Sun H."/>
            <person name="Haridas S."/>
            <person name="LaButti K."/>
            <person name="Ohm R.A."/>
            <person name="Kues U."/>
            <person name="Blanchette R.A."/>
            <person name="Grigoriev I.V."/>
            <person name="Minto R.E."/>
            <person name="Hibbett D.S."/>
        </authorList>
    </citation>
    <scope>NUCLEOTIDE SEQUENCE [LARGE SCALE GENOMIC DNA]</scope>
    <source>
        <strain evidence="2 3">FP15055 ss-10</strain>
    </source>
</reference>
<dbReference type="PANTHER" id="PTHR10666">
    <property type="entry name" value="UBIQUITIN"/>
    <property type="match status" value="1"/>
</dbReference>
<name>A0A0D7AU54_9AGAR</name>
<dbReference type="SUPFAM" id="SSF54236">
    <property type="entry name" value="Ubiquitin-like"/>
    <property type="match status" value="1"/>
</dbReference>
<feature type="domain" description="Ubiquitin-like" evidence="1">
    <location>
        <begin position="1"/>
        <end position="42"/>
    </location>
</feature>
<dbReference type="EMBL" id="KN880921">
    <property type="protein sequence ID" value="KIY61540.1"/>
    <property type="molecule type" value="Genomic_DNA"/>
</dbReference>
<evidence type="ECO:0000313" key="3">
    <source>
        <dbReference type="Proteomes" id="UP000054007"/>
    </source>
</evidence>
<dbReference type="STRING" id="1314674.A0A0D7AU54"/>
<dbReference type="Pfam" id="PF00240">
    <property type="entry name" value="ubiquitin"/>
    <property type="match status" value="1"/>
</dbReference>
<dbReference type="InterPro" id="IPR029071">
    <property type="entry name" value="Ubiquitin-like_domsf"/>
</dbReference>
<dbReference type="OrthoDB" id="428577at2759"/>
<accession>A0A0D7AU54</accession>
<dbReference type="InterPro" id="IPR000626">
    <property type="entry name" value="Ubiquitin-like_dom"/>
</dbReference>
<proteinExistence type="predicted"/>
<dbReference type="InterPro" id="IPR050158">
    <property type="entry name" value="Ubiquitin_ubiquitin-like"/>
</dbReference>
<sequence>LPSDQQRLICVGKQLEDGRGVVGRTLSRCNIQKNSSLHLILRPRRVCSPPGACDKQICCQCHFWPPSPSNHRRKHACGRSYRLCPCVYCLYPCGGVLRSLQREAAEAEVCPREL</sequence>
<dbReference type="AlphaFoldDB" id="A0A0D7AU54"/>
<gene>
    <name evidence="2" type="ORF">CYLTODRAFT_362743</name>
</gene>
<dbReference type="Gene3D" id="3.10.20.90">
    <property type="entry name" value="Phosphatidylinositol 3-kinase Catalytic Subunit, Chain A, domain 1"/>
    <property type="match status" value="1"/>
</dbReference>